<reference evidence="5 6" key="1">
    <citation type="submission" date="2019-12" db="EMBL/GenBank/DDBJ databases">
        <title>Draft genome sequence of the ascomycete Xylaria multiplex DSM 110363.</title>
        <authorList>
            <person name="Buettner E."/>
            <person name="Kellner H."/>
        </authorList>
    </citation>
    <scope>NUCLEOTIDE SEQUENCE [LARGE SCALE GENOMIC DNA]</scope>
    <source>
        <strain evidence="5 6">DSM 110363</strain>
    </source>
</reference>
<protein>
    <recommendedName>
        <fullName evidence="7">Cytochrome P450</fullName>
    </recommendedName>
</protein>
<dbReference type="PRINTS" id="PR00385">
    <property type="entry name" value="P450"/>
</dbReference>
<organism evidence="5 6">
    <name type="scientific">Xylaria multiplex</name>
    <dbReference type="NCBI Taxonomy" id="323545"/>
    <lineage>
        <taxon>Eukaryota</taxon>
        <taxon>Fungi</taxon>
        <taxon>Dikarya</taxon>
        <taxon>Ascomycota</taxon>
        <taxon>Pezizomycotina</taxon>
        <taxon>Sordariomycetes</taxon>
        <taxon>Xylariomycetidae</taxon>
        <taxon>Xylariales</taxon>
        <taxon>Xylariaceae</taxon>
        <taxon>Xylaria</taxon>
    </lineage>
</organism>
<dbReference type="GO" id="GO:0020037">
    <property type="term" value="F:heme binding"/>
    <property type="evidence" value="ECO:0007669"/>
    <property type="project" value="InterPro"/>
</dbReference>
<dbReference type="SUPFAM" id="SSF48264">
    <property type="entry name" value="Cytochrome P450"/>
    <property type="match status" value="1"/>
</dbReference>
<keyword evidence="1 4" id="KW-0349">Heme</keyword>
<dbReference type="Gene3D" id="1.10.630.10">
    <property type="entry name" value="Cytochrome P450"/>
    <property type="match status" value="1"/>
</dbReference>
<evidence type="ECO:0000256" key="2">
    <source>
        <dbReference type="ARBA" id="ARBA00022723"/>
    </source>
</evidence>
<accession>A0A7C8MZI4</accession>
<keyword evidence="2 4" id="KW-0479">Metal-binding</keyword>
<dbReference type="InterPro" id="IPR001128">
    <property type="entry name" value="Cyt_P450"/>
</dbReference>
<name>A0A7C8MZI4_9PEZI</name>
<gene>
    <name evidence="5" type="ORF">GQX73_g10775</name>
</gene>
<dbReference type="PRINTS" id="PR00463">
    <property type="entry name" value="EP450I"/>
</dbReference>
<dbReference type="Pfam" id="PF00067">
    <property type="entry name" value="p450"/>
    <property type="match status" value="1"/>
</dbReference>
<dbReference type="InterPro" id="IPR008949">
    <property type="entry name" value="Isoprenoid_synthase_dom_sf"/>
</dbReference>
<evidence type="ECO:0000313" key="5">
    <source>
        <dbReference type="EMBL" id="KAF2962797.1"/>
    </source>
</evidence>
<evidence type="ECO:0000256" key="3">
    <source>
        <dbReference type="ARBA" id="ARBA00023004"/>
    </source>
</evidence>
<dbReference type="AlphaFoldDB" id="A0A7C8MZI4"/>
<feature type="binding site" description="axial binding residue" evidence="4">
    <location>
        <position position="513"/>
    </location>
    <ligand>
        <name>heme</name>
        <dbReference type="ChEBI" id="CHEBI:30413"/>
    </ligand>
    <ligandPart>
        <name>Fe</name>
        <dbReference type="ChEBI" id="CHEBI:18248"/>
    </ligandPart>
</feature>
<comment type="cofactor">
    <cofactor evidence="4">
        <name>heme</name>
        <dbReference type="ChEBI" id="CHEBI:30413"/>
    </cofactor>
</comment>
<dbReference type="InParanoid" id="A0A7C8MZI4"/>
<dbReference type="EMBL" id="WUBL01000273">
    <property type="protein sequence ID" value="KAF2962797.1"/>
    <property type="molecule type" value="Genomic_DNA"/>
</dbReference>
<evidence type="ECO:0008006" key="7">
    <source>
        <dbReference type="Google" id="ProtNLM"/>
    </source>
</evidence>
<keyword evidence="3 4" id="KW-0408">Iron</keyword>
<proteinExistence type="predicted"/>
<evidence type="ECO:0000256" key="1">
    <source>
        <dbReference type="ARBA" id="ARBA00022617"/>
    </source>
</evidence>
<dbReference type="GO" id="GO:0016705">
    <property type="term" value="F:oxidoreductase activity, acting on paired donors, with incorporation or reduction of molecular oxygen"/>
    <property type="evidence" value="ECO:0007669"/>
    <property type="project" value="InterPro"/>
</dbReference>
<dbReference type="GO" id="GO:0005506">
    <property type="term" value="F:iron ion binding"/>
    <property type="evidence" value="ECO:0007669"/>
    <property type="project" value="InterPro"/>
</dbReference>
<dbReference type="InterPro" id="IPR036396">
    <property type="entry name" value="Cyt_P450_sf"/>
</dbReference>
<dbReference type="InterPro" id="IPR050121">
    <property type="entry name" value="Cytochrome_P450_monoxygenase"/>
</dbReference>
<evidence type="ECO:0000256" key="4">
    <source>
        <dbReference type="PIRSR" id="PIRSR602401-1"/>
    </source>
</evidence>
<dbReference type="Proteomes" id="UP000481858">
    <property type="component" value="Unassembled WGS sequence"/>
</dbReference>
<dbReference type="GO" id="GO:0004497">
    <property type="term" value="F:monooxygenase activity"/>
    <property type="evidence" value="ECO:0007669"/>
    <property type="project" value="InterPro"/>
</dbReference>
<dbReference type="OrthoDB" id="1470350at2759"/>
<dbReference type="SUPFAM" id="SSF48576">
    <property type="entry name" value="Terpenoid synthases"/>
    <property type="match status" value="1"/>
</dbReference>
<evidence type="ECO:0000313" key="6">
    <source>
        <dbReference type="Proteomes" id="UP000481858"/>
    </source>
</evidence>
<keyword evidence="6" id="KW-1185">Reference proteome</keyword>
<dbReference type="CDD" id="cd11058">
    <property type="entry name" value="CYP60B-like"/>
    <property type="match status" value="1"/>
</dbReference>
<sequence length="573" mass="64490">MATFVGATLAAASTTVTADARFKSFKTMPFGEINRLQIPASAFMVRIHPRTDKVADAVNQFFLETWTFPGEKERKKCMGADFLCSLANSRDDRLCLVCEIGTHQFLVDDIIEEVSLKDSRAFNDKLIRPYKILDLHLRYGPVVRVAPNDLAFNTAQSWKDIYGFRQGHKTFIKGEFYEGIVFSSLGVSSLVTERDPQRHANMRRLLANAFSMTSLAEQEELVRGSIDRFIDVFKAKTIDHGTAFDVTKGYERMTFDIIGDLAFGEPFGALETETPHPWISSVLSSLNKGALNETSKRFPTIAKVAAFVFHKQLAKLLEAAVQTADYAIKAVEKRVRQKTNRKDFYTRILEQRNNERHKVSDLELAAHAWDFVVAGSETTATAMSTATFYLVRHPELMERLKDEVRGAFTTSSAINNATTTPLRYLDAVCREAMRIYPPVPFALPRLVPEGGDTVDGHWLPGGTSVSIMPTAASLDPVNFSDPLSFKPERWLNIDKSKDILEASQPFILGPRGCIGINLAWMELRTTLALVIWTFDLELDSACKDLDWHRDSEMHSLWQKPQLLVRAKLAKHDV</sequence>
<dbReference type="InterPro" id="IPR002401">
    <property type="entry name" value="Cyt_P450_E_grp-I"/>
</dbReference>
<dbReference type="PANTHER" id="PTHR24305">
    <property type="entry name" value="CYTOCHROME P450"/>
    <property type="match status" value="1"/>
</dbReference>
<comment type="caution">
    <text evidence="5">The sequence shown here is derived from an EMBL/GenBank/DDBJ whole genome shotgun (WGS) entry which is preliminary data.</text>
</comment>
<dbReference type="PANTHER" id="PTHR24305:SF161">
    <property type="entry name" value="P450, PUTATIVE (EUROFUNG)-RELATED"/>
    <property type="match status" value="1"/>
</dbReference>